<dbReference type="Proteomes" id="UP000702209">
    <property type="component" value="Unassembled WGS sequence"/>
</dbReference>
<gene>
    <name evidence="1" type="ORF">IU459_22875</name>
</gene>
<protein>
    <submittedName>
        <fullName evidence="1">Uncharacterized protein</fullName>
    </submittedName>
</protein>
<name>A0ABS0CW32_9NOCA</name>
<comment type="caution">
    <text evidence="1">The sequence shown here is derived from an EMBL/GenBank/DDBJ whole genome shotgun (WGS) entry which is preliminary data.</text>
</comment>
<dbReference type="EMBL" id="JADLQX010000017">
    <property type="protein sequence ID" value="MBF6300365.1"/>
    <property type="molecule type" value="Genomic_DNA"/>
</dbReference>
<keyword evidence="2" id="KW-1185">Reference proteome</keyword>
<evidence type="ECO:0000313" key="2">
    <source>
        <dbReference type="Proteomes" id="UP000702209"/>
    </source>
</evidence>
<proteinExistence type="predicted"/>
<evidence type="ECO:0000313" key="1">
    <source>
        <dbReference type="EMBL" id="MBF6300365.1"/>
    </source>
</evidence>
<organism evidence="1 2">
    <name type="scientific">Nocardia amamiensis</name>
    <dbReference type="NCBI Taxonomy" id="404578"/>
    <lineage>
        <taxon>Bacteria</taxon>
        <taxon>Bacillati</taxon>
        <taxon>Actinomycetota</taxon>
        <taxon>Actinomycetes</taxon>
        <taxon>Mycobacteriales</taxon>
        <taxon>Nocardiaceae</taxon>
        <taxon>Nocardia</taxon>
    </lineage>
</organism>
<accession>A0ABS0CW32</accession>
<sequence>MKFLLFTLVTRVPDPSTPVAPVRAERDGRVGRSARGRRTALWQRALLLAPDVAGAGAHPALRRQIDAEGTA</sequence>
<dbReference type="RefSeq" id="WP_195131599.1">
    <property type="nucleotide sequence ID" value="NZ_JADLQX010000017.1"/>
</dbReference>
<reference evidence="1 2" key="1">
    <citation type="submission" date="2020-10" db="EMBL/GenBank/DDBJ databases">
        <title>Identification of Nocardia species via Next-generation sequencing and recognition of intraspecies genetic diversity.</title>
        <authorList>
            <person name="Li P."/>
            <person name="Li P."/>
            <person name="Lu B."/>
        </authorList>
    </citation>
    <scope>NUCLEOTIDE SEQUENCE [LARGE SCALE GENOMIC DNA]</scope>
    <source>
        <strain evidence="1 2">BJ06-0157</strain>
    </source>
</reference>